<dbReference type="NCBIfam" id="TIGR00567">
    <property type="entry name" value="3mg"/>
    <property type="match status" value="1"/>
</dbReference>
<evidence type="ECO:0000256" key="3">
    <source>
        <dbReference type="ARBA" id="ARBA00022801"/>
    </source>
</evidence>
<evidence type="ECO:0000256" key="5">
    <source>
        <dbReference type="HAMAP-Rule" id="MF_00527"/>
    </source>
</evidence>
<dbReference type="Gene3D" id="3.10.300.10">
    <property type="entry name" value="Methylpurine-DNA glycosylase (MPG)"/>
    <property type="match status" value="1"/>
</dbReference>
<dbReference type="HAMAP" id="MF_00527">
    <property type="entry name" value="3MGH"/>
    <property type="match status" value="1"/>
</dbReference>
<sequence>MQRSFFIKNDVVGIAKSLIGASLYSKVDGTLTGGIIIETEAYCESCDLAMQKHLVRRPSSIDVLKNQGGIAYIYSVYGYHSMFNIVTNESGFADSVLVRAIKPTVGLDTMRERRGTKTPTRNLCSGPAKLSQALGLTPALNGISILDKATVWIEGNASPVCHENIISSPRIGIDYAEHDAKLPWRFVMKH</sequence>
<organism evidence="6 7">
    <name type="scientific">Alteromonas gracilis</name>
    <dbReference type="NCBI Taxonomy" id="1479524"/>
    <lineage>
        <taxon>Bacteria</taxon>
        <taxon>Pseudomonadati</taxon>
        <taxon>Pseudomonadota</taxon>
        <taxon>Gammaproteobacteria</taxon>
        <taxon>Alteromonadales</taxon>
        <taxon>Alteromonadaceae</taxon>
        <taxon>Alteromonas/Salinimonas group</taxon>
        <taxon>Alteromonas</taxon>
    </lineage>
</organism>
<evidence type="ECO:0000313" key="6">
    <source>
        <dbReference type="EMBL" id="PRO70422.1"/>
    </source>
</evidence>
<proteinExistence type="inferred from homology"/>
<comment type="caution">
    <text evidence="6">The sequence shown here is derived from an EMBL/GenBank/DDBJ whole genome shotgun (WGS) entry which is preliminary data.</text>
</comment>
<gene>
    <name evidence="6" type="ORF">C6Y39_02150</name>
</gene>
<dbReference type="Proteomes" id="UP000239539">
    <property type="component" value="Unassembled WGS sequence"/>
</dbReference>
<keyword evidence="3 5" id="KW-0378">Hydrolase</keyword>
<keyword evidence="2 5" id="KW-0227">DNA damage</keyword>
<dbReference type="InterPro" id="IPR003180">
    <property type="entry name" value="MPG"/>
</dbReference>
<dbReference type="InterPro" id="IPR036995">
    <property type="entry name" value="MPG_sf"/>
</dbReference>
<evidence type="ECO:0000313" key="7">
    <source>
        <dbReference type="Proteomes" id="UP000239539"/>
    </source>
</evidence>
<dbReference type="SUPFAM" id="SSF50486">
    <property type="entry name" value="FMT C-terminal domain-like"/>
    <property type="match status" value="1"/>
</dbReference>
<dbReference type="PANTHER" id="PTHR10429:SF0">
    <property type="entry name" value="DNA-3-METHYLADENINE GLYCOSYLASE"/>
    <property type="match status" value="1"/>
</dbReference>
<name>A0ABX5CU63_9ALTE</name>
<keyword evidence="7" id="KW-1185">Reference proteome</keyword>
<evidence type="ECO:0000256" key="1">
    <source>
        <dbReference type="ARBA" id="ARBA00009232"/>
    </source>
</evidence>
<reference evidence="7" key="1">
    <citation type="journal article" date="2020" name="Int. J. Syst. Evol. Microbiol.">
        <title>Alteromonas alba sp. nov., a marine bacterium isolated from the seawater of the West Pacific Ocean.</title>
        <authorList>
            <person name="Sun C."/>
            <person name="Wu Y.-H."/>
            <person name="Xamxidin M."/>
            <person name="Cheng H."/>
            <person name="Xu X.-W."/>
        </authorList>
    </citation>
    <scope>NUCLEOTIDE SEQUENCE [LARGE SCALE GENOMIC DNA]</scope>
    <source>
        <strain evidence="7">9a2</strain>
    </source>
</reference>
<dbReference type="CDD" id="cd00540">
    <property type="entry name" value="AAG"/>
    <property type="match status" value="1"/>
</dbReference>
<accession>A0ABX5CU63</accession>
<dbReference type="EMBL" id="PVNO01000003">
    <property type="protein sequence ID" value="PRO70422.1"/>
    <property type="molecule type" value="Genomic_DNA"/>
</dbReference>
<keyword evidence="4 5" id="KW-0234">DNA repair</keyword>
<dbReference type="Pfam" id="PF02245">
    <property type="entry name" value="Pur_DNA_glyco"/>
    <property type="match status" value="1"/>
</dbReference>
<dbReference type="InterPro" id="IPR011034">
    <property type="entry name" value="Formyl_transferase-like_C_sf"/>
</dbReference>
<protein>
    <recommendedName>
        <fullName evidence="5">Putative 3-methyladenine DNA glycosylase</fullName>
        <ecNumber evidence="5">3.2.2.-</ecNumber>
    </recommendedName>
</protein>
<comment type="similarity">
    <text evidence="1 5">Belongs to the DNA glycosylase MPG family.</text>
</comment>
<dbReference type="PANTHER" id="PTHR10429">
    <property type="entry name" value="DNA-3-METHYLADENINE GLYCOSYLASE"/>
    <property type="match status" value="1"/>
</dbReference>
<evidence type="ECO:0000256" key="4">
    <source>
        <dbReference type="ARBA" id="ARBA00023204"/>
    </source>
</evidence>
<dbReference type="RefSeq" id="WP_105929692.1">
    <property type="nucleotide sequence ID" value="NZ_PVNO01000003.1"/>
</dbReference>
<evidence type="ECO:0000256" key="2">
    <source>
        <dbReference type="ARBA" id="ARBA00022763"/>
    </source>
</evidence>
<dbReference type="EC" id="3.2.2.-" evidence="5"/>